<dbReference type="InterPro" id="IPR051297">
    <property type="entry name" value="PalB/RIM13"/>
</dbReference>
<organism evidence="6 7">
    <name type="scientific">Naumovozyma castellii</name>
    <name type="common">Yeast</name>
    <name type="synonym">Saccharomyces castellii</name>
    <dbReference type="NCBI Taxonomy" id="27288"/>
    <lineage>
        <taxon>Eukaryota</taxon>
        <taxon>Fungi</taxon>
        <taxon>Dikarya</taxon>
        <taxon>Ascomycota</taxon>
        <taxon>Saccharomycotina</taxon>
        <taxon>Saccharomycetes</taxon>
        <taxon>Saccharomycetales</taxon>
        <taxon>Saccharomycetaceae</taxon>
        <taxon>Naumovozyma</taxon>
    </lineage>
</organism>
<protein>
    <recommendedName>
        <fullName evidence="5">Cysteine protease RIM13</fullName>
    </recommendedName>
</protein>
<keyword evidence="7" id="KW-1185">Reference proteome</keyword>
<dbReference type="FunCoup" id="G0VDP6">
    <property type="interactions" value="39"/>
</dbReference>
<keyword evidence="2" id="KW-0645">Protease</keyword>
<reference key="2">
    <citation type="submission" date="2011-08" db="EMBL/GenBank/DDBJ databases">
        <title>Genome sequence of Naumovozyma castellii.</title>
        <authorList>
            <person name="Gordon J.L."/>
            <person name="Armisen D."/>
            <person name="Proux-Wera E."/>
            <person name="OhEigeartaigh S.S."/>
            <person name="Byrne K.P."/>
            <person name="Wolfe K.H."/>
        </authorList>
    </citation>
    <scope>NUCLEOTIDE SEQUENCE</scope>
    <source>
        <strain>Type strain:CBS 4309</strain>
    </source>
</reference>
<dbReference type="OrthoDB" id="167576at2759"/>
<reference evidence="6 7" key="1">
    <citation type="journal article" date="2011" name="Proc. Natl. Acad. Sci. U.S.A.">
        <title>Evolutionary erosion of yeast sex chromosomes by mating-type switching accidents.</title>
        <authorList>
            <person name="Gordon J.L."/>
            <person name="Armisen D."/>
            <person name="Proux-Wera E."/>
            <person name="Oheigeartaigh S.S."/>
            <person name="Byrne K.P."/>
            <person name="Wolfe K.H."/>
        </authorList>
    </citation>
    <scope>NUCLEOTIDE SEQUENCE [LARGE SCALE GENOMIC DNA]</scope>
    <source>
        <strain evidence="7">ATCC 76901 / BCRC 22586 / CBS 4309 / NBRC 1992 / NRRL Y-12630</strain>
    </source>
</reference>
<evidence type="ECO:0000313" key="7">
    <source>
        <dbReference type="Proteomes" id="UP000001640"/>
    </source>
</evidence>
<dbReference type="OMA" id="GWLPQII"/>
<name>G0VDP6_NAUCA</name>
<dbReference type="STRING" id="1064592.G0VDP6"/>
<dbReference type="HOGENOM" id="CLU_395483_0_0_1"/>
<dbReference type="InParanoid" id="G0VDP6"/>
<dbReference type="PANTHER" id="PTHR46143:SF1">
    <property type="entry name" value="CALPAIN-7"/>
    <property type="match status" value="1"/>
</dbReference>
<evidence type="ECO:0000256" key="4">
    <source>
        <dbReference type="ARBA" id="ARBA00022807"/>
    </source>
</evidence>
<dbReference type="RefSeq" id="XP_003676048.1">
    <property type="nucleotide sequence ID" value="XM_003676000.1"/>
</dbReference>
<dbReference type="MEROPS" id="C02.030"/>
<gene>
    <name evidence="6" type="primary">NCAS0D01030</name>
    <name evidence="6" type="ordered locus">NCAS_0D01030</name>
</gene>
<dbReference type="Proteomes" id="UP000001640">
    <property type="component" value="Chromosome 4"/>
</dbReference>
<proteinExistence type="inferred from homology"/>
<dbReference type="KEGG" id="ncs:NCAS_0D01030"/>
<evidence type="ECO:0000256" key="1">
    <source>
        <dbReference type="ARBA" id="ARBA00010193"/>
    </source>
</evidence>
<keyword evidence="4" id="KW-0788">Thiol protease</keyword>
<dbReference type="eggNOG" id="KOG0045">
    <property type="taxonomic scope" value="Eukaryota"/>
</dbReference>
<comment type="similarity">
    <text evidence="1">Belongs to the peptidase C2 family. PalB/RIM13 subfamily.</text>
</comment>
<evidence type="ECO:0000256" key="5">
    <source>
        <dbReference type="ARBA" id="ARBA00042255"/>
    </source>
</evidence>
<accession>G0VDP6</accession>
<dbReference type="EMBL" id="HE576755">
    <property type="protein sequence ID" value="CCC69684.1"/>
    <property type="molecule type" value="Genomic_DNA"/>
</dbReference>
<evidence type="ECO:0000256" key="2">
    <source>
        <dbReference type="ARBA" id="ARBA00022670"/>
    </source>
</evidence>
<evidence type="ECO:0000313" key="6">
    <source>
        <dbReference type="EMBL" id="CCC69684.1"/>
    </source>
</evidence>
<keyword evidence="3" id="KW-0378">Hydrolase</keyword>
<dbReference type="GO" id="GO:0006508">
    <property type="term" value="P:proteolysis"/>
    <property type="evidence" value="ECO:0007669"/>
    <property type="project" value="UniProtKB-KW"/>
</dbReference>
<evidence type="ECO:0000256" key="3">
    <source>
        <dbReference type="ARBA" id="ARBA00022801"/>
    </source>
</evidence>
<sequence>MDYWSRYNTLLKKIYCQDEDPVKLKHELGILVTHAKLSDDRHFIQNVLKLAAVIKSHNKKDKFLWLTSKVGQSFYPPVSVDEAAPIPWNDLAKCNLRVSPHLREKFPINEPLQETEDAFLGIEQCPDITDCSLVATFINMHRRQMDLNIIRQIQPNVYHMNFHFNGASNRLVTVDASLIPTHANDTFQLTMKSPNKVLKVVELGYLFLTAGSYTTTGSNVVLDTFRLTGYLPEIHFVKDLSFKKLFQYFEDNISMLALGTGGDDSELQPPFLKNHDYSIVGADHDAKVLHLQDPLDSTLHIQINESQFLSIFHQLYINWNPNALFGIEKKLHFFYNKEACNKFDSCFSRPFFTIQNKSTKTEEVWILLEAHLNDPNTEAAFSSSSSSSWISYLEEVPQDLTELFLFNIHSTKPEGAVDIGLQLSKLQISPNSKKSYLCHSSLTNSFTIHYYSNSSFITMNRELEKKIFTSLQFDIPNPSDRKARPLGSHDYYKNPTFEIELTSPLNETVFTNLKLIAADSRDIINTQLFIDHDMSFKKPILYDINYEQGQYTKLNVPLMTNQKYTVVTSSYNAVISNNFNLVVGTSNSNENVNIRMQRIYKEYGGLPYQETIHKSWNEDSNRVKIHLDIVPNNLCFIRIVPIIQSPLLRVRCNVFDEETGEILHKQETFEPVSLGGIAIDNLQITTSTLVVLIIEKDDTAVNGKIVEVPFQLLIGSQKKIIYRQTDHIR</sequence>
<dbReference type="AlphaFoldDB" id="G0VDP6"/>
<dbReference type="GO" id="GO:0004197">
    <property type="term" value="F:cysteine-type endopeptidase activity"/>
    <property type="evidence" value="ECO:0007669"/>
    <property type="project" value="TreeGrafter"/>
</dbReference>
<dbReference type="GeneID" id="96903293"/>
<dbReference type="InterPro" id="IPR038765">
    <property type="entry name" value="Papain-like_cys_pep_sf"/>
</dbReference>
<dbReference type="PANTHER" id="PTHR46143">
    <property type="entry name" value="CALPAIN-7"/>
    <property type="match status" value="1"/>
</dbReference>
<dbReference type="SUPFAM" id="SSF54001">
    <property type="entry name" value="Cysteine proteinases"/>
    <property type="match status" value="1"/>
</dbReference>